<evidence type="ECO:0000313" key="2">
    <source>
        <dbReference type="Proteomes" id="UP000039865"/>
    </source>
</evidence>
<reference evidence="1 2" key="1">
    <citation type="submission" date="2014-06" db="EMBL/GenBank/DDBJ databases">
        <authorList>
            <person name="Swart Estienne"/>
        </authorList>
    </citation>
    <scope>NUCLEOTIDE SEQUENCE [LARGE SCALE GENOMIC DNA]</scope>
    <source>
        <strain evidence="1 2">130c</strain>
    </source>
</reference>
<proteinExistence type="predicted"/>
<dbReference type="InParanoid" id="A0A078AUG8"/>
<evidence type="ECO:0000313" key="1">
    <source>
        <dbReference type="EMBL" id="CDW84513.1"/>
    </source>
</evidence>
<dbReference type="Proteomes" id="UP000039865">
    <property type="component" value="Unassembled WGS sequence"/>
</dbReference>
<dbReference type="AlphaFoldDB" id="A0A078AUG8"/>
<organism evidence="1 2">
    <name type="scientific">Stylonychia lemnae</name>
    <name type="common">Ciliate</name>
    <dbReference type="NCBI Taxonomy" id="5949"/>
    <lineage>
        <taxon>Eukaryota</taxon>
        <taxon>Sar</taxon>
        <taxon>Alveolata</taxon>
        <taxon>Ciliophora</taxon>
        <taxon>Intramacronucleata</taxon>
        <taxon>Spirotrichea</taxon>
        <taxon>Stichotrichia</taxon>
        <taxon>Sporadotrichida</taxon>
        <taxon>Oxytrichidae</taxon>
        <taxon>Stylonychinae</taxon>
        <taxon>Stylonychia</taxon>
    </lineage>
</organism>
<gene>
    <name evidence="1" type="primary">Contig9593.g10261</name>
    <name evidence="1" type="ORF">STYLEM_13577</name>
</gene>
<keyword evidence="2" id="KW-1185">Reference proteome</keyword>
<accession>A0A078AUG8</accession>
<sequence>MQREISTLEKIEIRKFRSVEELDEAMIMRCNELKNHSGFKNLEYDIEIFAGRNVFTNGDAWGAFNLKGEAVALTLAFDLMFEPYESSNSQQKRNKNSILKRQWARKFLNSKPGEYCYVGYAVARNDYRRLNLVTQIIQNIKDDLTKNSSFNHLIGIGVSREGFLCLKNFGFKILQFQGAQGEDDKNEYYNGGEMKKGMAFSVLQIYNLDKKKESNYDAKL</sequence>
<protein>
    <recommendedName>
        <fullName evidence="3">N-acetyltransferase domain-containing protein</fullName>
    </recommendedName>
</protein>
<name>A0A078AUG8_STYLE</name>
<evidence type="ECO:0008006" key="3">
    <source>
        <dbReference type="Google" id="ProtNLM"/>
    </source>
</evidence>
<dbReference type="EMBL" id="CCKQ01012875">
    <property type="protein sequence ID" value="CDW84513.1"/>
    <property type="molecule type" value="Genomic_DNA"/>
</dbReference>